<keyword evidence="2" id="KW-0472">Membrane</keyword>
<name>A0A8J6M3Z0_9FIRM</name>
<reference evidence="5" key="1">
    <citation type="submission" date="2020-08" db="EMBL/GenBank/DDBJ databases">
        <title>Genome public.</title>
        <authorList>
            <person name="Liu C."/>
            <person name="Sun Q."/>
        </authorList>
    </citation>
    <scope>NUCLEOTIDE SEQUENCE</scope>
    <source>
        <strain evidence="5">NSJ-23</strain>
    </source>
</reference>
<keyword evidence="2" id="KW-0812">Transmembrane</keyword>
<evidence type="ECO:0000256" key="2">
    <source>
        <dbReference type="SAM" id="Phobius"/>
    </source>
</evidence>
<feature type="region of interest" description="Disordered" evidence="1">
    <location>
        <begin position="209"/>
        <end position="243"/>
    </location>
</feature>
<gene>
    <name evidence="5" type="ORF">H8S11_13500</name>
</gene>
<evidence type="ECO:0000313" key="6">
    <source>
        <dbReference type="Proteomes" id="UP000628736"/>
    </source>
</evidence>
<protein>
    <submittedName>
        <fullName evidence="5">DUF4366 domain-containing protein</fullName>
    </submittedName>
</protein>
<keyword evidence="6" id="KW-1185">Reference proteome</keyword>
<accession>A0A8J6M3Z0</accession>
<dbReference type="Proteomes" id="UP000628736">
    <property type="component" value="Unassembled WGS sequence"/>
</dbReference>
<organism evidence="5 6">
    <name type="scientific">Flintibacter hominis</name>
    <dbReference type="NCBI Taxonomy" id="2763048"/>
    <lineage>
        <taxon>Bacteria</taxon>
        <taxon>Bacillati</taxon>
        <taxon>Bacillota</taxon>
        <taxon>Clostridia</taxon>
        <taxon>Eubacteriales</taxon>
        <taxon>Flintibacter</taxon>
    </lineage>
</organism>
<evidence type="ECO:0000259" key="4">
    <source>
        <dbReference type="Pfam" id="PF14283"/>
    </source>
</evidence>
<keyword evidence="3" id="KW-0732">Signal</keyword>
<dbReference type="Pfam" id="PF14283">
    <property type="entry name" value="CD1107-like"/>
    <property type="match status" value="1"/>
</dbReference>
<feature type="region of interest" description="Disordered" evidence="1">
    <location>
        <begin position="38"/>
        <end position="62"/>
    </location>
</feature>
<evidence type="ECO:0000256" key="1">
    <source>
        <dbReference type="SAM" id="MobiDB-lite"/>
    </source>
</evidence>
<dbReference type="AlphaFoldDB" id="A0A8J6M3Z0"/>
<feature type="compositionally biased region" description="Acidic residues" evidence="1">
    <location>
        <begin position="217"/>
        <end position="243"/>
    </location>
</feature>
<feature type="signal peptide" evidence="3">
    <location>
        <begin position="1"/>
        <end position="29"/>
    </location>
</feature>
<dbReference type="EMBL" id="JACOPO010000017">
    <property type="protein sequence ID" value="MBC5723815.1"/>
    <property type="molecule type" value="Genomic_DNA"/>
</dbReference>
<proteinExistence type="predicted"/>
<comment type="caution">
    <text evidence="5">The sequence shown here is derived from an EMBL/GenBank/DDBJ whole genome shotgun (WGS) entry which is preliminary data.</text>
</comment>
<evidence type="ECO:0000256" key="3">
    <source>
        <dbReference type="SAM" id="SignalP"/>
    </source>
</evidence>
<feature type="transmembrane region" description="Helical" evidence="2">
    <location>
        <begin position="182"/>
        <end position="203"/>
    </location>
</feature>
<evidence type="ECO:0000313" key="5">
    <source>
        <dbReference type="EMBL" id="MBC5723815.1"/>
    </source>
</evidence>
<feature type="domain" description="Mobile element protein CD1107-like" evidence="4">
    <location>
        <begin position="63"/>
        <end position="210"/>
    </location>
</feature>
<sequence length="243" mass="25966">MKNKKVIRLFTAILAVVLCMTAFSVTAFAGGGDGDYYIGESAETTPEPTEEPATGGMEPEGQPLTPEGNATLVDDYYGDKQLITVITKAGNYFYILIDRANEDKETAVHFLNQVDEADLMALMEDGQTEEKPAACTCAEKCQAGAVNTACPVCAVNMSECAGKAPEVEPEPEPEPEKESGSGGALVLILLLAALGGGGAFAYIKFIKPKQGAKVSADPDDYEFEDEEYENEDVPEQGEQEDQN</sequence>
<feature type="chain" id="PRO_5035218126" evidence="3">
    <location>
        <begin position="30"/>
        <end position="243"/>
    </location>
</feature>
<keyword evidence="2" id="KW-1133">Transmembrane helix</keyword>
<dbReference type="RefSeq" id="WP_186853505.1">
    <property type="nucleotide sequence ID" value="NZ_JACOPO010000017.1"/>
</dbReference>
<feature type="compositionally biased region" description="Low complexity" evidence="1">
    <location>
        <begin position="39"/>
        <end position="61"/>
    </location>
</feature>
<dbReference type="InterPro" id="IPR025376">
    <property type="entry name" value="CD1107-like_dom"/>
</dbReference>